<keyword evidence="1" id="KW-0175">Coiled coil</keyword>
<dbReference type="AlphaFoldDB" id="A0A9N9CNK5"/>
<feature type="transmembrane region" description="Helical" evidence="2">
    <location>
        <begin position="164"/>
        <end position="188"/>
    </location>
</feature>
<keyword evidence="2" id="KW-1133">Transmembrane helix</keyword>
<evidence type="ECO:0000313" key="3">
    <source>
        <dbReference type="EMBL" id="CAG8610008.1"/>
    </source>
</evidence>
<dbReference type="Gene3D" id="1.20.1170.10">
    <property type="match status" value="1"/>
</dbReference>
<feature type="transmembrane region" description="Helical" evidence="2">
    <location>
        <begin position="194"/>
        <end position="214"/>
    </location>
</feature>
<accession>A0A9N9CNK5</accession>
<name>A0A9N9CNK5_9GLOM</name>
<keyword evidence="2" id="KW-0812">Transmembrane</keyword>
<protein>
    <submittedName>
        <fullName evidence="3">5753_t:CDS:1</fullName>
    </submittedName>
</protein>
<reference evidence="3" key="1">
    <citation type="submission" date="2021-06" db="EMBL/GenBank/DDBJ databases">
        <authorList>
            <person name="Kallberg Y."/>
            <person name="Tangrot J."/>
            <person name="Rosling A."/>
        </authorList>
    </citation>
    <scope>NUCLEOTIDE SEQUENCE</scope>
    <source>
        <strain evidence="3">FL130A</strain>
    </source>
</reference>
<evidence type="ECO:0000256" key="2">
    <source>
        <dbReference type="SAM" id="Phobius"/>
    </source>
</evidence>
<organism evidence="3 4">
    <name type="scientific">Ambispora leptoticha</name>
    <dbReference type="NCBI Taxonomy" id="144679"/>
    <lineage>
        <taxon>Eukaryota</taxon>
        <taxon>Fungi</taxon>
        <taxon>Fungi incertae sedis</taxon>
        <taxon>Mucoromycota</taxon>
        <taxon>Glomeromycotina</taxon>
        <taxon>Glomeromycetes</taxon>
        <taxon>Archaeosporales</taxon>
        <taxon>Ambisporaceae</taxon>
        <taxon>Ambispora</taxon>
    </lineage>
</organism>
<sequence length="310" mass="34632">MSDEFEKIIAAKDLNVDGLEIATTNIKNVLNNFYHLAHLNQSQNQPQDQKINSIVNEIKEQGVKFRDVTAQSLVDVQKSKMLANDVQSYIDKLTDGVSSSDMDEVLDDISDSIKQIIDGCKKTVDGYKEINKSLNGIYQNLKQREDEIKKEKDEHEGTRQKHRIASIATGSASAGLAILGLILIPFTFGGSTAFMTLGAAGSIAASGVATSVALRTSWLEECEKNLRHIQVIDKEIGNIINVVQGFGMWWNVTLQNVQASKERTENKIKAQMDRKKIKLNKIIAGNMKKDWVELESRFENYCTEINNLIV</sequence>
<feature type="coiled-coil region" evidence="1">
    <location>
        <begin position="131"/>
        <end position="161"/>
    </location>
</feature>
<evidence type="ECO:0000256" key="1">
    <source>
        <dbReference type="SAM" id="Coils"/>
    </source>
</evidence>
<comment type="caution">
    <text evidence="3">The sequence shown here is derived from an EMBL/GenBank/DDBJ whole genome shotgun (WGS) entry which is preliminary data.</text>
</comment>
<proteinExistence type="predicted"/>
<dbReference type="Proteomes" id="UP000789508">
    <property type="component" value="Unassembled WGS sequence"/>
</dbReference>
<keyword evidence="2" id="KW-0472">Membrane</keyword>
<keyword evidence="4" id="KW-1185">Reference proteome</keyword>
<evidence type="ECO:0000313" key="4">
    <source>
        <dbReference type="Proteomes" id="UP000789508"/>
    </source>
</evidence>
<gene>
    <name evidence="3" type="ORF">ALEPTO_LOCUS8518</name>
</gene>
<dbReference type="EMBL" id="CAJVPS010004973">
    <property type="protein sequence ID" value="CAG8610008.1"/>
    <property type="molecule type" value="Genomic_DNA"/>
</dbReference>